<dbReference type="Gene3D" id="3.40.50.1820">
    <property type="entry name" value="alpha/beta hydrolase"/>
    <property type="match status" value="1"/>
</dbReference>
<keyword evidence="2" id="KW-0443">Lipid metabolism</keyword>
<protein>
    <submittedName>
        <fullName evidence="4">Alpha/beta fold hydrolase</fullName>
    </submittedName>
</protein>
<evidence type="ECO:0000256" key="1">
    <source>
        <dbReference type="ARBA" id="ARBA00022963"/>
    </source>
</evidence>
<gene>
    <name evidence="4" type="ORF">GNP35_14610</name>
</gene>
<keyword evidence="4" id="KW-0378">Hydrolase</keyword>
<dbReference type="PANTHER" id="PTHR11005">
    <property type="entry name" value="LYSOSOMAL ACID LIPASE-RELATED"/>
    <property type="match status" value="1"/>
</dbReference>
<evidence type="ECO:0000313" key="4">
    <source>
        <dbReference type="EMBL" id="MUH73611.1"/>
    </source>
</evidence>
<dbReference type="EMBL" id="WOCD01000005">
    <property type="protein sequence ID" value="MUH73611.1"/>
    <property type="molecule type" value="Genomic_DNA"/>
</dbReference>
<accession>A0A6N8FH75</accession>
<dbReference type="InterPro" id="IPR029058">
    <property type="entry name" value="AB_hydrolase_fold"/>
</dbReference>
<dbReference type="SUPFAM" id="SSF53474">
    <property type="entry name" value="alpha/beta-Hydrolases"/>
    <property type="match status" value="1"/>
</dbReference>
<dbReference type="GO" id="GO:0016042">
    <property type="term" value="P:lipid catabolic process"/>
    <property type="evidence" value="ECO:0007669"/>
    <property type="project" value="UniProtKB-KW"/>
</dbReference>
<dbReference type="AlphaFoldDB" id="A0A6N8FH75"/>
<organism evidence="4 5">
    <name type="scientific">Psychrosphaera haliotis</name>
    <dbReference type="NCBI Taxonomy" id="555083"/>
    <lineage>
        <taxon>Bacteria</taxon>
        <taxon>Pseudomonadati</taxon>
        <taxon>Pseudomonadota</taxon>
        <taxon>Gammaproteobacteria</taxon>
        <taxon>Alteromonadales</taxon>
        <taxon>Pseudoalteromonadaceae</taxon>
        <taxon>Psychrosphaera</taxon>
    </lineage>
</organism>
<dbReference type="InterPro" id="IPR000073">
    <property type="entry name" value="AB_hydrolase_1"/>
</dbReference>
<evidence type="ECO:0000259" key="3">
    <source>
        <dbReference type="Pfam" id="PF00561"/>
    </source>
</evidence>
<evidence type="ECO:0000256" key="2">
    <source>
        <dbReference type="ARBA" id="ARBA00023098"/>
    </source>
</evidence>
<name>A0A6N8FH75_9GAMM</name>
<keyword evidence="5" id="KW-1185">Reference proteome</keyword>
<dbReference type="Pfam" id="PF00561">
    <property type="entry name" value="Abhydrolase_1"/>
    <property type="match status" value="1"/>
</dbReference>
<keyword evidence="1" id="KW-0442">Lipid degradation</keyword>
<sequence length="298" mass="34015">MIQSSQFVTCNEHQLHVRRIHTEDESKKRTPILMLHGSIENGRIFYTKSGKGLAGFLAKQGFDVFVADYRGRGESTPSVKEKNDHGYHSVTTEDIPTLVDYVYQQTNQACHVICHSWGGVMFASAYVRFPELQSKVKSMVKFGTKRQVSVMNIERLLKVDLFWKWFAPWYTKKAGYLDAKKMKVGADSEPRQALLESIEWVKKSVWVDPVDAFDYAEKAKSTDWPPTWHLTGVSDYSLGHQTDVKLFMDECSNAKAKFSLLSKQNGNALDYDHIDILTAPEAVNDHFPEVLAFLNEHD</sequence>
<dbReference type="Proteomes" id="UP000439994">
    <property type="component" value="Unassembled WGS sequence"/>
</dbReference>
<comment type="caution">
    <text evidence="4">The sequence shown here is derived from an EMBL/GenBank/DDBJ whole genome shotgun (WGS) entry which is preliminary data.</text>
</comment>
<reference evidence="4 5" key="1">
    <citation type="submission" date="2019-11" db="EMBL/GenBank/DDBJ databases">
        <title>P. haliotis isolates from Z. marina roots.</title>
        <authorList>
            <person name="Cohen M."/>
            <person name="Jospin G."/>
            <person name="Eisen J.A."/>
            <person name="Coil D.A."/>
        </authorList>
    </citation>
    <scope>NUCLEOTIDE SEQUENCE [LARGE SCALE GENOMIC DNA]</scope>
    <source>
        <strain evidence="4 5">UCD-MCMsp1aY</strain>
    </source>
</reference>
<dbReference type="GO" id="GO:0016787">
    <property type="term" value="F:hydrolase activity"/>
    <property type="evidence" value="ECO:0007669"/>
    <property type="project" value="UniProtKB-KW"/>
</dbReference>
<feature type="domain" description="AB hydrolase-1" evidence="3">
    <location>
        <begin position="31"/>
        <end position="166"/>
    </location>
</feature>
<evidence type="ECO:0000313" key="5">
    <source>
        <dbReference type="Proteomes" id="UP000439994"/>
    </source>
</evidence>
<proteinExistence type="predicted"/>